<evidence type="ECO:0000256" key="1">
    <source>
        <dbReference type="SAM" id="Phobius"/>
    </source>
</evidence>
<keyword evidence="1" id="KW-0472">Membrane</keyword>
<dbReference type="AlphaFoldDB" id="A0AAN3D7N8"/>
<name>A0AAN3D7N8_BACO1</name>
<keyword evidence="1" id="KW-1133">Transmembrane helix</keyword>
<dbReference type="EMBL" id="AAXF02000053">
    <property type="protein sequence ID" value="EDO09800.1"/>
    <property type="molecule type" value="Genomic_DNA"/>
</dbReference>
<dbReference type="SUPFAM" id="SSF49464">
    <property type="entry name" value="Carboxypeptidase regulatory domain-like"/>
    <property type="match status" value="1"/>
</dbReference>
<gene>
    <name evidence="2" type="ORF">BACOVA_04177</name>
</gene>
<dbReference type="Gene3D" id="2.60.40.1120">
    <property type="entry name" value="Carboxypeptidase-like, regulatory domain"/>
    <property type="match status" value="1"/>
</dbReference>
<feature type="transmembrane region" description="Helical" evidence="1">
    <location>
        <begin position="45"/>
        <end position="62"/>
    </location>
</feature>
<protein>
    <submittedName>
        <fullName evidence="2">Prevent-host-death family protein</fullName>
    </submittedName>
</protein>
<comment type="caution">
    <text evidence="2">The sequence shown here is derived from an EMBL/GenBank/DDBJ whole genome shotgun (WGS) entry which is preliminary data.</text>
</comment>
<reference evidence="2 3" key="1">
    <citation type="submission" date="2007-03" db="EMBL/GenBank/DDBJ databases">
        <authorList>
            <person name="Fulton L."/>
            <person name="Clifton S."/>
            <person name="Fulton B."/>
            <person name="Xu J."/>
            <person name="Minx P."/>
            <person name="Pepin K.H."/>
            <person name="Johnson M."/>
            <person name="Thiruvilangam P."/>
            <person name="Bhonagiri V."/>
            <person name="Nash W.E."/>
            <person name="Mardis E.R."/>
            <person name="Wilson R.K."/>
        </authorList>
    </citation>
    <scope>NUCLEOTIDE SEQUENCE [LARGE SCALE GENOMIC DNA]</scope>
    <source>
        <strain evidence="3">ATCC 8483 / DSM 1896 / JCM 5824 / BCRC 10623 / CCUG 4943 / NCTC 11153</strain>
    </source>
</reference>
<evidence type="ECO:0000313" key="2">
    <source>
        <dbReference type="EMBL" id="EDO09800.1"/>
    </source>
</evidence>
<dbReference type="Pfam" id="PF13715">
    <property type="entry name" value="CarbopepD_reg_2"/>
    <property type="match status" value="1"/>
</dbReference>
<proteinExistence type="predicted"/>
<dbReference type="Proteomes" id="UP000005475">
    <property type="component" value="Unassembled WGS sequence"/>
</dbReference>
<reference evidence="3" key="2">
    <citation type="submission" date="2007-04" db="EMBL/GenBank/DDBJ databases">
        <title>Draft genome sequence of Bacteroides ovatus (ATCC 8483).</title>
        <authorList>
            <person name="Sudarsanam P."/>
            <person name="Ley R."/>
            <person name="Guruge J."/>
            <person name="Turnbaugh P.J."/>
            <person name="Mahowald M."/>
            <person name="Liep D."/>
            <person name="Gordon J."/>
        </authorList>
    </citation>
    <scope>NUCLEOTIDE SEQUENCE [LARGE SCALE GENOMIC DNA]</scope>
    <source>
        <strain evidence="3">ATCC 8483 / DSM 1896 / JCM 5824 / BCRC 10623 / CCUG 4943 / NCTC 11153</strain>
    </source>
</reference>
<keyword evidence="1" id="KW-0812">Transmembrane</keyword>
<accession>A0AAN3D7N8</accession>
<dbReference type="SUPFAM" id="SSF56935">
    <property type="entry name" value="Porins"/>
    <property type="match status" value="1"/>
</dbReference>
<evidence type="ECO:0000313" key="3">
    <source>
        <dbReference type="Proteomes" id="UP000005475"/>
    </source>
</evidence>
<dbReference type="InterPro" id="IPR008969">
    <property type="entry name" value="CarboxyPept-like_regulatory"/>
</dbReference>
<organism evidence="2 3">
    <name type="scientific">Bacteroides ovatus (strain ATCC 8483 / DSM 1896 / JCM 5824 / BCRC 10623 / CCUG 4943 / NCTC 11153)</name>
    <dbReference type="NCBI Taxonomy" id="411476"/>
    <lineage>
        <taxon>Bacteria</taxon>
        <taxon>Pseudomonadati</taxon>
        <taxon>Bacteroidota</taxon>
        <taxon>Bacteroidia</taxon>
        <taxon>Bacteroidales</taxon>
        <taxon>Bacteroidaceae</taxon>
        <taxon>Bacteroides</taxon>
    </lineage>
</organism>
<sequence length="366" mass="40128">MKMNKTRLLEKISIQSGISADECSAVLKTFERVLSEELTRKIHRYGGWILLLVALLVSAVAFSQTPQRKGRPVQTIRGMVIDGDSKHPIPYATVRLSEKEGTGTITDSLGRFSIPQVPVGRHTVEAAFMGYEPGIFREILVTSAKEVYLEIPLKESVNELNEVVIRARTNKEEAMNKMATTGARMLSVEEASRYAGGFDDPARLVSSFAGVAPSVSSNGISIHGNAPHLLQWRLEDVEIPNPNHFADIATLGGGILSSLSSQVLGNSDFFTGAFPAEYGNAVSGVFDMKLRNGNNQKNENTLQVGIMGIDVASEGPLSKKHKASYIFNYRYSTTGLLNLEGGKMDYQDLNFKLNFPTQHIMLIDCQ</sequence>